<dbReference type="EMBL" id="CP009922">
    <property type="protein sequence ID" value="AKG45542.1"/>
    <property type="molecule type" value="Genomic_DNA"/>
</dbReference>
<name>A0A0F7FYA1_9ACTN</name>
<organism evidence="1 2">
    <name type="scientific">Streptomyces xiamenensis</name>
    <dbReference type="NCBI Taxonomy" id="408015"/>
    <lineage>
        <taxon>Bacteria</taxon>
        <taxon>Bacillati</taxon>
        <taxon>Actinomycetota</taxon>
        <taxon>Actinomycetes</taxon>
        <taxon>Kitasatosporales</taxon>
        <taxon>Streptomycetaceae</taxon>
        <taxon>Streptomyces</taxon>
    </lineage>
</organism>
<dbReference type="Proteomes" id="UP000034034">
    <property type="component" value="Chromosome"/>
</dbReference>
<reference evidence="1" key="1">
    <citation type="submission" date="2019-08" db="EMBL/GenBank/DDBJ databases">
        <title>Complete genome sequence of a mangrove-derived Streptomyces xiamenensis.</title>
        <authorList>
            <person name="Xu J."/>
        </authorList>
    </citation>
    <scope>NUCLEOTIDE SEQUENCE</scope>
    <source>
        <strain evidence="1">318</strain>
    </source>
</reference>
<protein>
    <submittedName>
        <fullName evidence="1">Uncharacterized protein</fullName>
    </submittedName>
</protein>
<proteinExistence type="predicted"/>
<gene>
    <name evidence="1" type="ORF">SXIM_41580</name>
</gene>
<evidence type="ECO:0000313" key="2">
    <source>
        <dbReference type="Proteomes" id="UP000034034"/>
    </source>
</evidence>
<dbReference type="HOGENOM" id="CLU_3012588_0_0_11"/>
<sequence>MAQVHALSVCLRQFLLRGHEFLTDVRGGPFRPAAMSFRVAQASLPFSARNFFSPLP</sequence>
<evidence type="ECO:0000313" key="1">
    <source>
        <dbReference type="EMBL" id="AKG45542.1"/>
    </source>
</evidence>
<dbReference type="STRING" id="408015.SXIM_41580"/>
<dbReference type="AlphaFoldDB" id="A0A0F7FYA1"/>
<dbReference type="KEGG" id="sxi:SXIM_41580"/>
<keyword evidence="2" id="KW-1185">Reference proteome</keyword>
<accession>A0A0F7FYA1</accession>